<evidence type="ECO:0000259" key="10">
    <source>
        <dbReference type="PROSITE" id="PS50929"/>
    </source>
</evidence>
<evidence type="ECO:0000256" key="4">
    <source>
        <dbReference type="ARBA" id="ARBA00022741"/>
    </source>
</evidence>
<dbReference type="PROSITE" id="PS00211">
    <property type="entry name" value="ABC_TRANSPORTER_1"/>
    <property type="match status" value="1"/>
</dbReference>
<keyword evidence="12" id="KW-1185">Reference proteome</keyword>
<feature type="transmembrane region" description="Helical" evidence="8">
    <location>
        <begin position="290"/>
        <end position="313"/>
    </location>
</feature>
<dbReference type="Gene3D" id="1.20.1560.10">
    <property type="entry name" value="ABC transporter type 1, transmembrane domain"/>
    <property type="match status" value="1"/>
</dbReference>
<dbReference type="SUPFAM" id="SSF52540">
    <property type="entry name" value="P-loop containing nucleoside triphosphate hydrolases"/>
    <property type="match status" value="1"/>
</dbReference>
<dbReference type="AlphaFoldDB" id="A0A316AGD5"/>
<evidence type="ECO:0000256" key="6">
    <source>
        <dbReference type="ARBA" id="ARBA00022989"/>
    </source>
</evidence>
<dbReference type="InterPro" id="IPR036640">
    <property type="entry name" value="ABC1_TM_sf"/>
</dbReference>
<organism evidence="11 12">
    <name type="scientific">Faecalicatena contorta</name>
    <dbReference type="NCBI Taxonomy" id="39482"/>
    <lineage>
        <taxon>Bacteria</taxon>
        <taxon>Bacillati</taxon>
        <taxon>Bacillota</taxon>
        <taxon>Clostridia</taxon>
        <taxon>Lachnospirales</taxon>
        <taxon>Lachnospiraceae</taxon>
        <taxon>Faecalicatena</taxon>
    </lineage>
</organism>
<dbReference type="GO" id="GO:0005886">
    <property type="term" value="C:plasma membrane"/>
    <property type="evidence" value="ECO:0007669"/>
    <property type="project" value="UniProtKB-SubCell"/>
</dbReference>
<dbReference type="Pfam" id="PF00005">
    <property type="entry name" value="ABC_tran"/>
    <property type="match status" value="1"/>
</dbReference>
<dbReference type="PANTHER" id="PTHR43394">
    <property type="entry name" value="ATP-DEPENDENT PERMEASE MDL1, MITOCHONDRIAL"/>
    <property type="match status" value="1"/>
</dbReference>
<evidence type="ECO:0000256" key="5">
    <source>
        <dbReference type="ARBA" id="ARBA00022840"/>
    </source>
</evidence>
<evidence type="ECO:0000313" key="12">
    <source>
        <dbReference type="Proteomes" id="UP000254051"/>
    </source>
</evidence>
<dbReference type="InterPro" id="IPR027417">
    <property type="entry name" value="P-loop_NTPase"/>
</dbReference>
<dbReference type="PROSITE" id="PS50893">
    <property type="entry name" value="ABC_TRANSPORTER_2"/>
    <property type="match status" value="1"/>
</dbReference>
<dbReference type="RefSeq" id="WP_330405956.1">
    <property type="nucleotide sequence ID" value="NZ_QGDS01000009.1"/>
</dbReference>
<accession>A0A316AGD5</accession>
<name>A0A316AGD5_9FIRM</name>
<keyword evidence="6 8" id="KW-1133">Transmembrane helix</keyword>
<dbReference type="Gene3D" id="3.40.50.300">
    <property type="entry name" value="P-loop containing nucleotide triphosphate hydrolases"/>
    <property type="match status" value="1"/>
</dbReference>
<evidence type="ECO:0000259" key="9">
    <source>
        <dbReference type="PROSITE" id="PS50893"/>
    </source>
</evidence>
<reference evidence="12" key="1">
    <citation type="submission" date="2017-07" db="EMBL/GenBank/DDBJ databases">
        <authorList>
            <person name="Varghese N."/>
            <person name="Submissions S."/>
        </authorList>
    </citation>
    <scope>NUCLEOTIDE SEQUENCE [LARGE SCALE GENOMIC DNA]</scope>
    <source>
        <strain evidence="12">NLAE-zl-C134</strain>
    </source>
</reference>
<dbReference type="PROSITE" id="PS50929">
    <property type="entry name" value="ABC_TM1F"/>
    <property type="match status" value="1"/>
</dbReference>
<dbReference type="GO" id="GO:0016887">
    <property type="term" value="F:ATP hydrolysis activity"/>
    <property type="evidence" value="ECO:0007669"/>
    <property type="project" value="InterPro"/>
</dbReference>
<dbReference type="InterPro" id="IPR017871">
    <property type="entry name" value="ABC_transporter-like_CS"/>
</dbReference>
<dbReference type="InterPro" id="IPR003593">
    <property type="entry name" value="AAA+_ATPase"/>
</dbReference>
<evidence type="ECO:0000256" key="8">
    <source>
        <dbReference type="SAM" id="Phobius"/>
    </source>
</evidence>
<keyword evidence="4" id="KW-0547">Nucleotide-binding</keyword>
<evidence type="ECO:0000256" key="1">
    <source>
        <dbReference type="ARBA" id="ARBA00004651"/>
    </source>
</evidence>
<keyword evidence="3 8" id="KW-0812">Transmembrane</keyword>
<sequence length="608" mass="67113">MSEEKKKTQKPSGLRRMLQLAGTKKGLIIPSVILSALASVASFVPYLCIYFIIVEITKVYPHFDAEHSAAIIRWGWIAFGGVAANVVLYFAALVLSHLAAFGTLYELKIHFTSYLARLPLGFHLNYGSGKLRKITDENIEKVEGFIAHQLPDLVAALVAPVVMIIILFLVDWRFGLVSLIGIVLAFIIEMIGYGGAEAKNMMSNYQSALEDMNNASVEYVRGITVVKAFRQTVYSFNRLHQSIKNYTSFVIPYTLSWENIMSLYTTIVNNIYLFLIPAAILIGMRTPQETYGAFASTVIFYLLFVPSVSSVMLKVMYSATNCMQIGSCVDRMDEVFGKVPLPEPKQPKAAKGGDVVFNQVSFSYDESQDVKALKEVSFTAAKESVTAVVGPSGGGKSTIAHLIPRFYDVASGSISIGGADIRDLKIEDLMSVVSFVFQDVFLFKQTLKENIRIGRPDATDEEVIAAAKAAQCHEFISALPNGYDTVYGRDGIYLSGGEQQRVAIARAIVKNAPVLVLDEATAFSDPENEHLIQKALHALMADKTVIMIAHRLSTIRSADKILVMDAGELIEQGTHEELLAENGKYRAMWDTYTQALSWKMTKEVEVHA</sequence>
<dbReference type="GO" id="GO:0015421">
    <property type="term" value="F:ABC-type oligopeptide transporter activity"/>
    <property type="evidence" value="ECO:0007669"/>
    <property type="project" value="TreeGrafter"/>
</dbReference>
<evidence type="ECO:0000256" key="3">
    <source>
        <dbReference type="ARBA" id="ARBA00022692"/>
    </source>
</evidence>
<feature type="domain" description="ABC transmembrane type-1" evidence="10">
    <location>
        <begin position="31"/>
        <end position="246"/>
    </location>
</feature>
<evidence type="ECO:0000313" key="11">
    <source>
        <dbReference type="EMBL" id="SUQ14977.1"/>
    </source>
</evidence>
<dbReference type="InterPro" id="IPR003439">
    <property type="entry name" value="ABC_transporter-like_ATP-bd"/>
</dbReference>
<feature type="transmembrane region" description="Helical" evidence="8">
    <location>
        <begin position="150"/>
        <end position="170"/>
    </location>
</feature>
<dbReference type="FunFam" id="3.40.50.300:FF:000287">
    <property type="entry name" value="Multidrug ABC transporter ATP-binding protein"/>
    <property type="match status" value="1"/>
</dbReference>
<dbReference type="Proteomes" id="UP000254051">
    <property type="component" value="Unassembled WGS sequence"/>
</dbReference>
<feature type="transmembrane region" description="Helical" evidence="8">
    <location>
        <begin position="263"/>
        <end position="284"/>
    </location>
</feature>
<dbReference type="InterPro" id="IPR011527">
    <property type="entry name" value="ABC1_TM_dom"/>
</dbReference>
<dbReference type="SUPFAM" id="SSF90123">
    <property type="entry name" value="ABC transporter transmembrane region"/>
    <property type="match status" value="1"/>
</dbReference>
<feature type="transmembrane region" description="Helical" evidence="8">
    <location>
        <begin position="74"/>
        <end position="101"/>
    </location>
</feature>
<evidence type="ECO:0000256" key="2">
    <source>
        <dbReference type="ARBA" id="ARBA00022448"/>
    </source>
</evidence>
<dbReference type="GO" id="GO:0005524">
    <property type="term" value="F:ATP binding"/>
    <property type="evidence" value="ECO:0007669"/>
    <property type="project" value="UniProtKB-KW"/>
</dbReference>
<keyword evidence="2" id="KW-0813">Transport</keyword>
<dbReference type="SMART" id="SM00382">
    <property type="entry name" value="AAA"/>
    <property type="match status" value="1"/>
</dbReference>
<feature type="transmembrane region" description="Helical" evidence="8">
    <location>
        <begin position="176"/>
        <end position="196"/>
    </location>
</feature>
<dbReference type="Pfam" id="PF00664">
    <property type="entry name" value="ABC_membrane"/>
    <property type="match status" value="1"/>
</dbReference>
<comment type="subcellular location">
    <subcellularLocation>
        <location evidence="1">Cell membrane</location>
        <topology evidence="1">Multi-pass membrane protein</topology>
    </subcellularLocation>
</comment>
<dbReference type="PANTHER" id="PTHR43394:SF1">
    <property type="entry name" value="ATP-BINDING CASSETTE SUB-FAMILY B MEMBER 10, MITOCHONDRIAL"/>
    <property type="match status" value="1"/>
</dbReference>
<protein>
    <submittedName>
        <fullName evidence="11">ATP-binding cassette, subfamily B</fullName>
    </submittedName>
</protein>
<evidence type="ECO:0000256" key="7">
    <source>
        <dbReference type="ARBA" id="ARBA00023136"/>
    </source>
</evidence>
<proteinExistence type="predicted"/>
<dbReference type="InterPro" id="IPR039421">
    <property type="entry name" value="Type_1_exporter"/>
</dbReference>
<dbReference type="EMBL" id="UHJJ01000009">
    <property type="protein sequence ID" value="SUQ14977.1"/>
    <property type="molecule type" value="Genomic_DNA"/>
</dbReference>
<keyword evidence="5 11" id="KW-0067">ATP-binding</keyword>
<feature type="domain" description="ABC transporter" evidence="9">
    <location>
        <begin position="355"/>
        <end position="591"/>
    </location>
</feature>
<feature type="transmembrane region" description="Helical" evidence="8">
    <location>
        <begin position="27"/>
        <end position="54"/>
    </location>
</feature>
<keyword evidence="7 8" id="KW-0472">Membrane</keyword>
<gene>
    <name evidence="11" type="ORF">SAMN05216529_10927</name>
</gene>